<dbReference type="EMBL" id="CP000828">
    <property type="protein sequence ID" value="ABW28002.1"/>
    <property type="molecule type" value="Genomic_DNA"/>
</dbReference>
<accession>B0CCH3</accession>
<name>B0CCH3_ACAM1</name>
<keyword evidence="2" id="KW-0732">Signal</keyword>
<feature type="signal peptide" evidence="2">
    <location>
        <begin position="1"/>
        <end position="28"/>
    </location>
</feature>
<evidence type="ECO:0000256" key="2">
    <source>
        <dbReference type="SAM" id="SignalP"/>
    </source>
</evidence>
<feature type="region of interest" description="Disordered" evidence="1">
    <location>
        <begin position="89"/>
        <end position="109"/>
    </location>
</feature>
<feature type="chain" id="PRO_5002748071" evidence="2">
    <location>
        <begin position="29"/>
        <end position="109"/>
    </location>
</feature>
<keyword evidence="4" id="KW-1185">Reference proteome</keyword>
<organism evidence="3 4">
    <name type="scientific">Acaryochloris marina (strain MBIC 11017)</name>
    <dbReference type="NCBI Taxonomy" id="329726"/>
    <lineage>
        <taxon>Bacteria</taxon>
        <taxon>Bacillati</taxon>
        <taxon>Cyanobacteriota</taxon>
        <taxon>Cyanophyceae</taxon>
        <taxon>Acaryochloridales</taxon>
        <taxon>Acaryochloridaceae</taxon>
        <taxon>Acaryochloris</taxon>
    </lineage>
</organism>
<dbReference type="OrthoDB" id="9833400at2"/>
<evidence type="ECO:0000313" key="3">
    <source>
        <dbReference type="EMBL" id="ABW28002.1"/>
    </source>
</evidence>
<sequence>MTRIHQVAFSVVTSFTVLSIGIASSALAETITVTRGPNGASHQVKVDRIPQDAQVQPDTPATSVPAVTTKGPNGASQIVQSEARSVAAQSSGNLQVVKRGPNGAAHIAN</sequence>
<evidence type="ECO:0000256" key="1">
    <source>
        <dbReference type="SAM" id="MobiDB-lite"/>
    </source>
</evidence>
<proteinExistence type="predicted"/>
<reference evidence="3 4" key="1">
    <citation type="journal article" date="2008" name="Proc. Natl. Acad. Sci. U.S.A.">
        <title>Niche adaptation and genome expansion in the chlorophyll d-producing cyanobacterium Acaryochloris marina.</title>
        <authorList>
            <person name="Swingley W.D."/>
            <person name="Chen M."/>
            <person name="Cheung P.C."/>
            <person name="Conrad A.L."/>
            <person name="Dejesa L.C."/>
            <person name="Hao J."/>
            <person name="Honchak B.M."/>
            <person name="Karbach L.E."/>
            <person name="Kurdoglu A."/>
            <person name="Lahiri S."/>
            <person name="Mastrian S.D."/>
            <person name="Miyashita H."/>
            <person name="Page L."/>
            <person name="Ramakrishna P."/>
            <person name="Satoh S."/>
            <person name="Sattley W.M."/>
            <person name="Shimada Y."/>
            <person name="Taylor H.L."/>
            <person name="Tomo T."/>
            <person name="Tsuchiya T."/>
            <person name="Wang Z.T."/>
            <person name="Raymond J."/>
            <person name="Mimuro M."/>
            <person name="Blankenship R.E."/>
            <person name="Touchman J.W."/>
        </authorList>
    </citation>
    <scope>NUCLEOTIDE SEQUENCE [LARGE SCALE GENOMIC DNA]</scope>
    <source>
        <strain evidence="4">MBIC 11017</strain>
    </source>
</reference>
<protein>
    <submittedName>
        <fullName evidence="3">Uncharacterized protein</fullName>
    </submittedName>
</protein>
<evidence type="ECO:0000313" key="4">
    <source>
        <dbReference type="Proteomes" id="UP000000268"/>
    </source>
</evidence>
<dbReference type="Proteomes" id="UP000000268">
    <property type="component" value="Chromosome"/>
</dbReference>
<dbReference type="AlphaFoldDB" id="B0CCH3"/>
<feature type="region of interest" description="Disordered" evidence="1">
    <location>
        <begin position="53"/>
        <end position="75"/>
    </location>
</feature>
<dbReference type="KEGG" id="amr:AM1_3006"/>
<dbReference type="RefSeq" id="WP_012163435.1">
    <property type="nucleotide sequence ID" value="NC_009925.1"/>
</dbReference>
<gene>
    <name evidence="3" type="ordered locus">AM1_3006</name>
</gene>
<dbReference type="HOGENOM" id="CLU_2178034_0_0_3"/>